<evidence type="ECO:0000313" key="1">
    <source>
        <dbReference type="EMBL" id="EFX62107.1"/>
    </source>
</evidence>
<sequence>MERVCGTAKSAHEVIGVEGTDDEEEDVCSGIFHVHQSPRIKNCLCRDGFLHYNVHYGHCNVPISEIEALDVLSEIRACGDHEAIHDHHA</sequence>
<accession>E9I1M4</accession>
<dbReference type="HOGENOM" id="CLU_2457039_0_0_1"/>
<dbReference type="AlphaFoldDB" id="E9I1M4"/>
<dbReference type="KEGG" id="dpx:DAPPUDRAFT_337436"/>
<proteinExistence type="predicted"/>
<evidence type="ECO:0000313" key="2">
    <source>
        <dbReference type="Proteomes" id="UP000000305"/>
    </source>
</evidence>
<gene>
    <name evidence="1" type="ORF">DAPPUDRAFT_337436</name>
</gene>
<reference evidence="1 2" key="1">
    <citation type="journal article" date="2011" name="Science">
        <title>The ecoresponsive genome of Daphnia pulex.</title>
        <authorList>
            <person name="Colbourne J.K."/>
            <person name="Pfrender M.E."/>
            <person name="Gilbert D."/>
            <person name="Thomas W.K."/>
            <person name="Tucker A."/>
            <person name="Oakley T.H."/>
            <person name="Tokishita S."/>
            <person name="Aerts A."/>
            <person name="Arnold G.J."/>
            <person name="Basu M.K."/>
            <person name="Bauer D.J."/>
            <person name="Caceres C.E."/>
            <person name="Carmel L."/>
            <person name="Casola C."/>
            <person name="Choi J.H."/>
            <person name="Detter J.C."/>
            <person name="Dong Q."/>
            <person name="Dusheyko S."/>
            <person name="Eads B.D."/>
            <person name="Frohlich T."/>
            <person name="Geiler-Samerotte K.A."/>
            <person name="Gerlach D."/>
            <person name="Hatcher P."/>
            <person name="Jogdeo S."/>
            <person name="Krijgsveld J."/>
            <person name="Kriventseva E.V."/>
            <person name="Kultz D."/>
            <person name="Laforsch C."/>
            <person name="Lindquist E."/>
            <person name="Lopez J."/>
            <person name="Manak J.R."/>
            <person name="Muller J."/>
            <person name="Pangilinan J."/>
            <person name="Patwardhan R.P."/>
            <person name="Pitluck S."/>
            <person name="Pritham E.J."/>
            <person name="Rechtsteiner A."/>
            <person name="Rho M."/>
            <person name="Rogozin I.B."/>
            <person name="Sakarya O."/>
            <person name="Salamov A."/>
            <person name="Schaack S."/>
            <person name="Shapiro H."/>
            <person name="Shiga Y."/>
            <person name="Skalitzky C."/>
            <person name="Smith Z."/>
            <person name="Souvorov A."/>
            <person name="Sung W."/>
            <person name="Tang Z."/>
            <person name="Tsuchiya D."/>
            <person name="Tu H."/>
            <person name="Vos H."/>
            <person name="Wang M."/>
            <person name="Wolf Y.I."/>
            <person name="Yamagata H."/>
            <person name="Yamada T."/>
            <person name="Ye Y."/>
            <person name="Shaw J.R."/>
            <person name="Andrews J."/>
            <person name="Crease T.J."/>
            <person name="Tang H."/>
            <person name="Lucas S.M."/>
            <person name="Robertson H.M."/>
            <person name="Bork P."/>
            <person name="Koonin E.V."/>
            <person name="Zdobnov E.M."/>
            <person name="Grigoriev I.V."/>
            <person name="Lynch M."/>
            <person name="Boore J.L."/>
        </authorList>
    </citation>
    <scope>NUCLEOTIDE SEQUENCE [LARGE SCALE GENOMIC DNA]</scope>
</reference>
<keyword evidence="2" id="KW-1185">Reference proteome</keyword>
<dbReference type="Proteomes" id="UP000000305">
    <property type="component" value="Unassembled WGS sequence"/>
</dbReference>
<dbReference type="InParanoid" id="E9I1M4"/>
<dbReference type="EMBL" id="GL733826">
    <property type="protein sequence ID" value="EFX62107.1"/>
    <property type="molecule type" value="Genomic_DNA"/>
</dbReference>
<name>E9I1M4_DAPPU</name>
<organism evidence="1 2">
    <name type="scientific">Daphnia pulex</name>
    <name type="common">Water flea</name>
    <dbReference type="NCBI Taxonomy" id="6669"/>
    <lineage>
        <taxon>Eukaryota</taxon>
        <taxon>Metazoa</taxon>
        <taxon>Ecdysozoa</taxon>
        <taxon>Arthropoda</taxon>
        <taxon>Crustacea</taxon>
        <taxon>Branchiopoda</taxon>
        <taxon>Diplostraca</taxon>
        <taxon>Cladocera</taxon>
        <taxon>Anomopoda</taxon>
        <taxon>Daphniidae</taxon>
        <taxon>Daphnia</taxon>
    </lineage>
</organism>
<protein>
    <submittedName>
        <fullName evidence="1">Uncharacterized protein</fullName>
    </submittedName>
</protein>